<accession>A0A644XDI0</accession>
<evidence type="ECO:0000313" key="3">
    <source>
        <dbReference type="EMBL" id="MPM13957.1"/>
    </source>
</evidence>
<feature type="transmembrane region" description="Helical" evidence="1">
    <location>
        <begin position="43"/>
        <end position="68"/>
    </location>
</feature>
<keyword evidence="1" id="KW-1133">Transmembrane helix</keyword>
<evidence type="ECO:0000256" key="1">
    <source>
        <dbReference type="SAM" id="Phobius"/>
    </source>
</evidence>
<dbReference type="PANTHER" id="PTHR35342:SF5">
    <property type="entry name" value="TRICARBOXYLIC TRANSPORT PROTEIN"/>
    <property type="match status" value="1"/>
</dbReference>
<feature type="transmembrane region" description="Helical" evidence="1">
    <location>
        <begin position="12"/>
        <end position="31"/>
    </location>
</feature>
<dbReference type="AlphaFoldDB" id="A0A644XDI0"/>
<dbReference type="Pfam" id="PF01970">
    <property type="entry name" value="TctA"/>
    <property type="match status" value="1"/>
</dbReference>
<proteinExistence type="predicted"/>
<evidence type="ECO:0000259" key="2">
    <source>
        <dbReference type="Pfam" id="PF01970"/>
    </source>
</evidence>
<organism evidence="3">
    <name type="scientific">bioreactor metagenome</name>
    <dbReference type="NCBI Taxonomy" id="1076179"/>
    <lineage>
        <taxon>unclassified sequences</taxon>
        <taxon>metagenomes</taxon>
        <taxon>ecological metagenomes</taxon>
    </lineage>
</organism>
<gene>
    <name evidence="3" type="ORF">SDC9_60317</name>
</gene>
<reference evidence="3" key="1">
    <citation type="submission" date="2019-08" db="EMBL/GenBank/DDBJ databases">
        <authorList>
            <person name="Kucharzyk K."/>
            <person name="Murdoch R.W."/>
            <person name="Higgins S."/>
            <person name="Loffler F."/>
        </authorList>
    </citation>
    <scope>NUCLEOTIDE SEQUENCE</scope>
</reference>
<keyword evidence="1" id="KW-0812">Transmembrane</keyword>
<feature type="transmembrane region" description="Helical" evidence="1">
    <location>
        <begin position="255"/>
        <end position="276"/>
    </location>
</feature>
<protein>
    <recommendedName>
        <fullName evidence="2">DUF112 domain-containing protein</fullName>
    </recommendedName>
</protein>
<feature type="transmembrane region" description="Helical" evidence="1">
    <location>
        <begin position="196"/>
        <end position="220"/>
    </location>
</feature>
<feature type="transmembrane region" description="Helical" evidence="1">
    <location>
        <begin position="145"/>
        <end position="165"/>
    </location>
</feature>
<feature type="transmembrane region" description="Helical" evidence="1">
    <location>
        <begin position="386"/>
        <end position="402"/>
    </location>
</feature>
<feature type="transmembrane region" description="Helical" evidence="1">
    <location>
        <begin position="108"/>
        <end position="133"/>
    </location>
</feature>
<dbReference type="InterPro" id="IPR002823">
    <property type="entry name" value="DUF112_TM"/>
</dbReference>
<name>A0A644XDI0_9ZZZZ</name>
<dbReference type="PANTHER" id="PTHR35342">
    <property type="entry name" value="TRICARBOXYLIC TRANSPORT PROTEIN"/>
    <property type="match status" value="1"/>
</dbReference>
<comment type="caution">
    <text evidence="3">The sequence shown here is derived from an EMBL/GenBank/DDBJ whole genome shotgun (WGS) entry which is preliminary data.</text>
</comment>
<feature type="domain" description="DUF112" evidence="2">
    <location>
        <begin position="18"/>
        <end position="435"/>
    </location>
</feature>
<keyword evidence="1" id="KW-0472">Membrane</keyword>
<dbReference type="EMBL" id="VSSQ01002200">
    <property type="protein sequence ID" value="MPM13957.1"/>
    <property type="molecule type" value="Genomic_DNA"/>
</dbReference>
<feature type="transmembrane region" description="Helical" evidence="1">
    <location>
        <begin position="433"/>
        <end position="453"/>
    </location>
</feature>
<sequence>MIENFVNAFGYFMHAPSLLALLTGTVVGYFVGAMPGLNPTLGISLLIPLTFAIEPVPAIVLLTSLYVACEYGGGITAILINTPGTSAAAATALDGYQLTQQCQARKALWISILSSGSGSFLSTLLLIFLAIPLASFALKFGGPEYFALALLGLSVVSGLATGNVIKGWMSAIAGLLISCVGIDKIDGIPRYVINMYFFEGIPFIPVMIGLFAISEVFVLFEKKAYMCEEVGGQTNDIPSKAELLRCLPTVLRGTIIGFIVGVIPAAGANIASWLSYNDAKRRSKRPDQFGKGAIEGIAASESANNSAVSGAMVPLLTLGIPGSSAAAVLVGALMIQGLQPGPLLFARNPEIPYSIFIAFLLSVPLMTAIGLFCAKPFAKIANISREVLAFLVFGACVLGSYALGNSMFPVWVAFVFGVIGYVMRKFDFPTAPMVLALVLGPMAETNFRLALLMGEGSLLIFLKRPVSVVILLLTLFAFLSPLMSKKKRSTDS</sequence>
<feature type="transmembrane region" description="Helical" evidence="1">
    <location>
        <begin position="465"/>
        <end position="483"/>
    </location>
</feature>
<feature type="transmembrane region" description="Helical" evidence="1">
    <location>
        <begin position="355"/>
        <end position="374"/>
    </location>
</feature>
<feature type="transmembrane region" description="Helical" evidence="1">
    <location>
        <begin position="315"/>
        <end position="335"/>
    </location>
</feature>